<dbReference type="Pfam" id="PF07111">
    <property type="entry name" value="HCR"/>
    <property type="match status" value="2"/>
</dbReference>
<evidence type="ECO:0000313" key="13">
    <source>
        <dbReference type="EMBL" id="PIN96218.1"/>
    </source>
</evidence>
<dbReference type="Proteomes" id="UP000228934">
    <property type="component" value="Unassembled WGS sequence"/>
</dbReference>
<evidence type="ECO:0000256" key="11">
    <source>
        <dbReference type="SAM" id="Coils"/>
    </source>
</evidence>
<feature type="region of interest" description="Disordered" evidence="12">
    <location>
        <begin position="448"/>
        <end position="468"/>
    </location>
</feature>
<keyword evidence="8 11" id="KW-0175">Coiled coil</keyword>
<evidence type="ECO:0000256" key="8">
    <source>
        <dbReference type="ARBA" id="ARBA00023054"/>
    </source>
</evidence>
<dbReference type="AlphaFoldDB" id="A0A2G9NYP8"/>
<keyword evidence="5" id="KW-0217">Developmental protein</keyword>
<feature type="compositionally biased region" description="Low complexity" evidence="12">
    <location>
        <begin position="454"/>
        <end position="468"/>
    </location>
</feature>
<protein>
    <recommendedName>
        <fullName evidence="4">Coiled-coil alpha-helical rod protein 1</fullName>
    </recommendedName>
    <alternativeName>
        <fullName evidence="10">Alpha-helical coiled-coil rod protein</fullName>
    </alternativeName>
</protein>
<sequence length="502" mass="57538">MSVLVVHSQNSVNEWSGRFQLLSEQHKMEIDTLRGRVGELEVELQEVQKQKVQEVTCLRQELQSTNEKSENLKTLLSQSHMELGSRNSLVQQLRTYIGELVPDNRQAEEQKTEIAELKSTIQTLEKEREALQTSMSLLQTRLSSLTHILTLQENDLCKKTGTHIDGQKTQMLLKRWREKVFSLMVQLKSEEMNKESDEQKMQQRSSPDPPLLGFLFGAPGPSLRLSAPTASSLLWGHLSRAAVSANEEGESRTAESLVQHRWIEMGLRHPSYEDLKNEVQLLNEERDHLSTELKRSALILEEKVMETREKLEAEIAECHDTVSLLRQSLHETEEREKVLTMQVMELERKLHEACETAEQLKEQLQDQNGEYEKVVALRQTERQMQRERNRSQETMRTLEDATRVREEQLSRQLRDAERDKNLMIATLRQEGLFATYQKNRTVAIQSLDTHTEKGQGPTGAPGAIGATGTKESLSNMLANLQSLGAALLKEDVDHEDEDEELM</sequence>
<dbReference type="PANTHER" id="PTHR46822">
    <property type="entry name" value="COILED-COIL ALPHA-HELICAL ROD PROTEIN 1"/>
    <property type="match status" value="1"/>
</dbReference>
<evidence type="ECO:0000256" key="10">
    <source>
        <dbReference type="ARBA" id="ARBA00031932"/>
    </source>
</evidence>
<dbReference type="EMBL" id="KV923136">
    <property type="protein sequence ID" value="PIN96218.1"/>
    <property type="molecule type" value="Genomic_DNA"/>
</dbReference>
<keyword evidence="14" id="KW-1185">Reference proteome</keyword>
<evidence type="ECO:0000256" key="12">
    <source>
        <dbReference type="SAM" id="MobiDB-lite"/>
    </source>
</evidence>
<keyword evidence="9" id="KW-0539">Nucleus</keyword>
<evidence type="ECO:0000256" key="6">
    <source>
        <dbReference type="ARBA" id="ARBA00022490"/>
    </source>
</evidence>
<reference evidence="14" key="1">
    <citation type="journal article" date="2017" name="Nat. Commun.">
        <title>The North American bullfrog draft genome provides insight into hormonal regulation of long noncoding RNA.</title>
        <authorList>
            <person name="Hammond S.A."/>
            <person name="Warren R.L."/>
            <person name="Vandervalk B.P."/>
            <person name="Kucuk E."/>
            <person name="Khan H."/>
            <person name="Gibb E.A."/>
            <person name="Pandoh P."/>
            <person name="Kirk H."/>
            <person name="Zhao Y."/>
            <person name="Jones M."/>
            <person name="Mungall A.J."/>
            <person name="Coope R."/>
            <person name="Pleasance S."/>
            <person name="Moore R.A."/>
            <person name="Holt R.A."/>
            <person name="Round J.M."/>
            <person name="Ohora S."/>
            <person name="Walle B.V."/>
            <person name="Veldhoen N."/>
            <person name="Helbing C.C."/>
            <person name="Birol I."/>
        </authorList>
    </citation>
    <scope>NUCLEOTIDE SEQUENCE [LARGE SCALE GENOMIC DNA]</scope>
</reference>
<evidence type="ECO:0000313" key="14">
    <source>
        <dbReference type="Proteomes" id="UP000228934"/>
    </source>
</evidence>
<organism evidence="13 14">
    <name type="scientific">Aquarana catesbeiana</name>
    <name type="common">American bullfrog</name>
    <name type="synonym">Rana catesbeiana</name>
    <dbReference type="NCBI Taxonomy" id="8400"/>
    <lineage>
        <taxon>Eukaryota</taxon>
        <taxon>Metazoa</taxon>
        <taxon>Chordata</taxon>
        <taxon>Craniata</taxon>
        <taxon>Vertebrata</taxon>
        <taxon>Euteleostomi</taxon>
        <taxon>Amphibia</taxon>
        <taxon>Batrachia</taxon>
        <taxon>Anura</taxon>
        <taxon>Neobatrachia</taxon>
        <taxon>Ranoidea</taxon>
        <taxon>Ranidae</taxon>
        <taxon>Aquarana</taxon>
    </lineage>
</organism>
<evidence type="ECO:0000256" key="7">
    <source>
        <dbReference type="ARBA" id="ARBA00022782"/>
    </source>
</evidence>
<dbReference type="GO" id="GO:0005814">
    <property type="term" value="C:centriole"/>
    <property type="evidence" value="ECO:0007669"/>
    <property type="project" value="TreeGrafter"/>
</dbReference>
<dbReference type="GO" id="GO:0006611">
    <property type="term" value="P:protein export from nucleus"/>
    <property type="evidence" value="ECO:0007669"/>
    <property type="project" value="TreeGrafter"/>
</dbReference>
<dbReference type="InterPro" id="IPR009800">
    <property type="entry name" value="HCR"/>
</dbReference>
<gene>
    <name evidence="13" type="ORF">AB205_0131160</name>
</gene>
<evidence type="ECO:0000256" key="9">
    <source>
        <dbReference type="ARBA" id="ARBA00023242"/>
    </source>
</evidence>
<dbReference type="PANTHER" id="PTHR46822:SF1">
    <property type="entry name" value="COILED-COIL ALPHA-HELICAL ROD PROTEIN 1"/>
    <property type="match status" value="1"/>
</dbReference>
<evidence type="ECO:0000256" key="2">
    <source>
        <dbReference type="ARBA" id="ARBA00004123"/>
    </source>
</evidence>
<dbReference type="GO" id="GO:0005737">
    <property type="term" value="C:cytoplasm"/>
    <property type="evidence" value="ECO:0007669"/>
    <property type="project" value="UniProtKB-SubCell"/>
</dbReference>
<dbReference type="OrthoDB" id="193258at2759"/>
<evidence type="ECO:0000256" key="5">
    <source>
        <dbReference type="ARBA" id="ARBA00022473"/>
    </source>
</evidence>
<feature type="coiled-coil region" evidence="11">
    <location>
        <begin position="23"/>
        <end position="75"/>
    </location>
</feature>
<proteinExistence type="predicted"/>
<evidence type="ECO:0000256" key="4">
    <source>
        <dbReference type="ARBA" id="ARBA00016468"/>
    </source>
</evidence>
<keyword evidence="6" id="KW-0963">Cytoplasm</keyword>
<evidence type="ECO:0000256" key="3">
    <source>
        <dbReference type="ARBA" id="ARBA00004496"/>
    </source>
</evidence>
<evidence type="ECO:0000256" key="1">
    <source>
        <dbReference type="ARBA" id="ARBA00003936"/>
    </source>
</evidence>
<dbReference type="GO" id="GO:0005634">
    <property type="term" value="C:nucleus"/>
    <property type="evidence" value="ECO:0007669"/>
    <property type="project" value="UniProtKB-SubCell"/>
</dbReference>
<name>A0A2G9NYP8_AQUCT</name>
<accession>A0A2G9NYP8</accession>
<comment type="subcellular location">
    <subcellularLocation>
        <location evidence="3">Cytoplasm</location>
    </subcellularLocation>
    <subcellularLocation>
        <location evidence="2">Nucleus</location>
    </subcellularLocation>
</comment>
<dbReference type="GO" id="GO:0030154">
    <property type="term" value="P:cell differentiation"/>
    <property type="evidence" value="ECO:0007669"/>
    <property type="project" value="UniProtKB-KW"/>
</dbReference>
<feature type="coiled-coil region" evidence="11">
    <location>
        <begin position="272"/>
        <end position="426"/>
    </location>
</feature>
<comment type="function">
    <text evidence="1">May be a regulator of keratinocyte proliferation or differentiation.</text>
</comment>
<keyword evidence="7" id="KW-0221">Differentiation</keyword>
<feature type="coiled-coil region" evidence="11">
    <location>
        <begin position="107"/>
        <end position="141"/>
    </location>
</feature>